<keyword evidence="4 5" id="KW-0472">Membrane</keyword>
<name>A0A1I7UEY4_9PELO</name>
<feature type="transmembrane region" description="Helical" evidence="5">
    <location>
        <begin position="239"/>
        <end position="260"/>
    </location>
</feature>
<dbReference type="Pfam" id="PF02535">
    <property type="entry name" value="Zip"/>
    <property type="match status" value="1"/>
</dbReference>
<feature type="transmembrane region" description="Helical" evidence="5">
    <location>
        <begin position="23"/>
        <end position="40"/>
    </location>
</feature>
<dbReference type="STRING" id="1561998.A0A1I7UEY4"/>
<keyword evidence="3 5" id="KW-1133">Transmembrane helix</keyword>
<feature type="transmembrane region" description="Helical" evidence="5">
    <location>
        <begin position="272"/>
        <end position="297"/>
    </location>
</feature>
<dbReference type="WBParaSite" id="Csp11.Scaffold629.g8635.t1">
    <property type="protein sequence ID" value="Csp11.Scaffold629.g8635.t1"/>
    <property type="gene ID" value="Csp11.Scaffold629.g8635"/>
</dbReference>
<organism evidence="6 7">
    <name type="scientific">Caenorhabditis tropicalis</name>
    <dbReference type="NCBI Taxonomy" id="1561998"/>
    <lineage>
        <taxon>Eukaryota</taxon>
        <taxon>Metazoa</taxon>
        <taxon>Ecdysozoa</taxon>
        <taxon>Nematoda</taxon>
        <taxon>Chromadorea</taxon>
        <taxon>Rhabditida</taxon>
        <taxon>Rhabditina</taxon>
        <taxon>Rhabditomorpha</taxon>
        <taxon>Rhabditoidea</taxon>
        <taxon>Rhabditidae</taxon>
        <taxon>Peloderinae</taxon>
        <taxon>Caenorhabditis</taxon>
    </lineage>
</organism>
<evidence type="ECO:0000313" key="6">
    <source>
        <dbReference type="Proteomes" id="UP000095282"/>
    </source>
</evidence>
<sequence>METSTGAVGTATESPASTWQKCLAALLCFGATLVSGLFFNEAFRKTMRLMNMTFLIALSVGVFSALLLNDFFPETMLVLIASSSKNANSSQLEHKLRGTYKNFPNFPLVGPIVLFGIILMFVSDQVIHKATGHSHEMEPREDSPASKSSHKIWLLLIGIGIHSLLEGMPIGIEKKHLWTIAVSLSIHKCIEAATIASAMVEMNRMYCYVIISIYSAMSPIGILTGAFLSASPQSLTVDLLTLILMSLSTGVIIFLAFVEMLPKVIECERTMLVTKIMCIVCGYSAVTGAAISFNLYFGDHTAPAEE</sequence>
<dbReference type="PANTHER" id="PTHR11040:SF44">
    <property type="entry name" value="PROTEIN ZNTC-RELATED"/>
    <property type="match status" value="1"/>
</dbReference>
<dbReference type="InterPro" id="IPR003689">
    <property type="entry name" value="ZIP"/>
</dbReference>
<keyword evidence="2 5" id="KW-0812">Transmembrane</keyword>
<dbReference type="PANTHER" id="PTHR11040">
    <property type="entry name" value="ZINC/IRON TRANSPORTER"/>
    <property type="match status" value="1"/>
</dbReference>
<dbReference type="AlphaFoldDB" id="A0A1I7UEY4"/>
<accession>A0A1I7UEY4</accession>
<comment type="subcellular location">
    <subcellularLocation>
        <location evidence="1">Membrane</location>
        <topology evidence="1">Multi-pass membrane protein</topology>
    </subcellularLocation>
</comment>
<dbReference type="GO" id="GO:0016020">
    <property type="term" value="C:membrane"/>
    <property type="evidence" value="ECO:0007669"/>
    <property type="project" value="UniProtKB-SubCell"/>
</dbReference>
<evidence type="ECO:0000256" key="5">
    <source>
        <dbReference type="SAM" id="Phobius"/>
    </source>
</evidence>
<proteinExistence type="predicted"/>
<evidence type="ECO:0000313" key="7">
    <source>
        <dbReference type="WBParaSite" id="Csp11.Scaffold629.g8635.t1"/>
    </source>
</evidence>
<feature type="transmembrane region" description="Helical" evidence="5">
    <location>
        <begin position="52"/>
        <end position="72"/>
    </location>
</feature>
<dbReference type="GO" id="GO:0005385">
    <property type="term" value="F:zinc ion transmembrane transporter activity"/>
    <property type="evidence" value="ECO:0007669"/>
    <property type="project" value="TreeGrafter"/>
</dbReference>
<dbReference type="Proteomes" id="UP000095282">
    <property type="component" value="Unplaced"/>
</dbReference>
<keyword evidence="6" id="KW-1185">Reference proteome</keyword>
<feature type="transmembrane region" description="Helical" evidence="5">
    <location>
        <begin position="206"/>
        <end position="227"/>
    </location>
</feature>
<evidence type="ECO:0000256" key="4">
    <source>
        <dbReference type="ARBA" id="ARBA00023136"/>
    </source>
</evidence>
<reference evidence="7" key="1">
    <citation type="submission" date="2016-11" db="UniProtKB">
        <authorList>
            <consortium name="WormBaseParasite"/>
        </authorList>
    </citation>
    <scope>IDENTIFICATION</scope>
</reference>
<evidence type="ECO:0000256" key="2">
    <source>
        <dbReference type="ARBA" id="ARBA00022692"/>
    </source>
</evidence>
<evidence type="ECO:0000256" key="3">
    <source>
        <dbReference type="ARBA" id="ARBA00022989"/>
    </source>
</evidence>
<feature type="transmembrane region" description="Helical" evidence="5">
    <location>
        <begin position="108"/>
        <end position="127"/>
    </location>
</feature>
<protein>
    <submittedName>
        <fullName evidence="7">Zinc transporter ZIP3</fullName>
    </submittedName>
</protein>
<evidence type="ECO:0000256" key="1">
    <source>
        <dbReference type="ARBA" id="ARBA00004141"/>
    </source>
</evidence>